<organism evidence="2 3">
    <name type="scientific">Allocoprobacillus halotolerans</name>
    <dbReference type="NCBI Taxonomy" id="2944914"/>
    <lineage>
        <taxon>Bacteria</taxon>
        <taxon>Bacillati</taxon>
        <taxon>Bacillota</taxon>
        <taxon>Erysipelotrichia</taxon>
        <taxon>Erysipelotrichales</taxon>
        <taxon>Erysipelotrichaceae</taxon>
        <taxon>Allocoprobacillus</taxon>
    </lineage>
</organism>
<accession>A0ABY5I423</accession>
<sequence>MNKKFKLLTFICLVLLLSMIFPSHVQALEPEYPTLRELIENDMIDLSEMSYAEPYGLDDQVAGVLTIYSSTSGSSSLSSLGLQGHAWITVRNYEKTRSYGTKSLSSNQFCSIGTWPVIANGYNGIWYNYERNKRSEYAKNPSKVTYAKQTFSPIAYSNLNSVINTYGKTWTPANNCTHFATKAWNSVSSIKLTIDSNANTPTKLSNQIKSKCTYHTGVSDADFTSCSSSSVSHY</sequence>
<evidence type="ECO:0000256" key="1">
    <source>
        <dbReference type="SAM" id="SignalP"/>
    </source>
</evidence>
<keyword evidence="3" id="KW-1185">Reference proteome</keyword>
<evidence type="ECO:0000313" key="2">
    <source>
        <dbReference type="EMBL" id="UTY39532.1"/>
    </source>
</evidence>
<feature type="chain" id="PRO_5045582906" evidence="1">
    <location>
        <begin position="28"/>
        <end position="234"/>
    </location>
</feature>
<dbReference type="RefSeq" id="WP_290140673.1">
    <property type="nucleotide sequence ID" value="NZ_CP101620.1"/>
</dbReference>
<keyword evidence="1" id="KW-0732">Signal</keyword>
<dbReference type="EMBL" id="CP101620">
    <property type="protein sequence ID" value="UTY39532.1"/>
    <property type="molecule type" value="Genomic_DNA"/>
</dbReference>
<proteinExistence type="predicted"/>
<protein>
    <submittedName>
        <fullName evidence="2">Uncharacterized protein</fullName>
    </submittedName>
</protein>
<name>A0ABY5I423_9FIRM</name>
<evidence type="ECO:0000313" key="3">
    <source>
        <dbReference type="Proteomes" id="UP001060112"/>
    </source>
</evidence>
<dbReference type="Proteomes" id="UP001060112">
    <property type="component" value="Chromosome"/>
</dbReference>
<reference evidence="2" key="1">
    <citation type="submission" date="2022-07" db="EMBL/GenBank/DDBJ databases">
        <title>Faecal culturing of patients with breast cancer.</title>
        <authorList>
            <person name="Teng N.M.Y."/>
            <person name="Kiu R."/>
            <person name="Evans R."/>
            <person name="Baker D.J."/>
            <person name="Zenner C."/>
            <person name="Robinson S.D."/>
            <person name="Hall L.J."/>
        </authorList>
    </citation>
    <scope>NUCLEOTIDE SEQUENCE</scope>
    <source>
        <strain evidence="2">LH1062</strain>
    </source>
</reference>
<gene>
    <name evidence="2" type="ORF">NMU03_01470</name>
</gene>
<feature type="signal peptide" evidence="1">
    <location>
        <begin position="1"/>
        <end position="27"/>
    </location>
</feature>